<sequence length="69" mass="7871">MLSFIYRTISKLLIWATTIGVKSLMGNRMGASHGIKLWYFGVQSFSFGLVQNKFWTPIRAFFAHAAQEV</sequence>
<evidence type="ECO:0000313" key="1">
    <source>
        <dbReference type="EMBL" id="KHD05625.1"/>
    </source>
</evidence>
<accession>A0A0A6P419</accession>
<dbReference type="AlphaFoldDB" id="A0A0A6P419"/>
<protein>
    <submittedName>
        <fullName evidence="1">Uncharacterized protein</fullName>
    </submittedName>
</protein>
<proteinExistence type="predicted"/>
<evidence type="ECO:0000313" key="2">
    <source>
        <dbReference type="Proteomes" id="UP000030428"/>
    </source>
</evidence>
<comment type="caution">
    <text evidence="1">The sequence shown here is derived from an EMBL/GenBank/DDBJ whole genome shotgun (WGS) entry which is preliminary data.</text>
</comment>
<dbReference type="EMBL" id="JSZA02000214">
    <property type="protein sequence ID" value="KHD05625.1"/>
    <property type="molecule type" value="Genomic_DNA"/>
</dbReference>
<organism evidence="1 2">
    <name type="scientific">Candidatus Thiomargarita nelsonii</name>
    <dbReference type="NCBI Taxonomy" id="1003181"/>
    <lineage>
        <taxon>Bacteria</taxon>
        <taxon>Pseudomonadati</taxon>
        <taxon>Pseudomonadota</taxon>
        <taxon>Gammaproteobacteria</taxon>
        <taxon>Thiotrichales</taxon>
        <taxon>Thiotrichaceae</taxon>
        <taxon>Thiomargarita</taxon>
    </lineage>
</organism>
<dbReference type="Proteomes" id="UP000030428">
    <property type="component" value="Unassembled WGS sequence"/>
</dbReference>
<gene>
    <name evidence="1" type="ORF">PN36_29965</name>
</gene>
<reference evidence="1 2" key="1">
    <citation type="journal article" date="2016" name="Front. Microbiol.">
        <title>Single-Cell (Meta-)Genomics of a Dimorphic Candidatus Thiomargarita nelsonii Reveals Genomic Plasticity.</title>
        <authorList>
            <person name="Flood B.E."/>
            <person name="Fliss P."/>
            <person name="Jones D.S."/>
            <person name="Dick G.J."/>
            <person name="Jain S."/>
            <person name="Kaster A.K."/>
            <person name="Winkel M."/>
            <person name="Mussmann M."/>
            <person name="Bailey J."/>
        </authorList>
    </citation>
    <scope>NUCLEOTIDE SEQUENCE [LARGE SCALE GENOMIC DNA]</scope>
    <source>
        <strain evidence="1">Hydrate Ridge</strain>
    </source>
</reference>
<keyword evidence="2" id="KW-1185">Reference proteome</keyword>
<name>A0A0A6P419_9GAMM</name>